<feature type="compositionally biased region" description="Basic and acidic residues" evidence="1">
    <location>
        <begin position="765"/>
        <end position="781"/>
    </location>
</feature>
<feature type="compositionally biased region" description="Basic and acidic residues" evidence="1">
    <location>
        <begin position="200"/>
        <end position="211"/>
    </location>
</feature>
<feature type="region of interest" description="Disordered" evidence="1">
    <location>
        <begin position="1"/>
        <end position="896"/>
    </location>
</feature>
<evidence type="ECO:0000313" key="3">
    <source>
        <dbReference type="EMBL" id="SKA31643.1"/>
    </source>
</evidence>
<dbReference type="STRING" id="1122192.SAMN02745673_04002"/>
<organism evidence="3 4">
    <name type="scientific">Marinactinospora thermotolerans DSM 45154</name>
    <dbReference type="NCBI Taxonomy" id="1122192"/>
    <lineage>
        <taxon>Bacteria</taxon>
        <taxon>Bacillati</taxon>
        <taxon>Actinomycetota</taxon>
        <taxon>Actinomycetes</taxon>
        <taxon>Streptosporangiales</taxon>
        <taxon>Nocardiopsidaceae</taxon>
        <taxon>Marinactinospora</taxon>
    </lineage>
</organism>
<feature type="compositionally biased region" description="Low complexity" evidence="1">
    <location>
        <begin position="369"/>
        <end position="378"/>
    </location>
</feature>
<feature type="compositionally biased region" description="Low complexity" evidence="1">
    <location>
        <begin position="510"/>
        <end position="521"/>
    </location>
</feature>
<proteinExistence type="predicted"/>
<feature type="compositionally biased region" description="Basic and acidic residues" evidence="1">
    <location>
        <begin position="606"/>
        <end position="632"/>
    </location>
</feature>
<feature type="transmembrane region" description="Helical" evidence="2">
    <location>
        <begin position="959"/>
        <end position="983"/>
    </location>
</feature>
<feature type="compositionally biased region" description="Basic and acidic residues" evidence="1">
    <location>
        <begin position="84"/>
        <end position="94"/>
    </location>
</feature>
<feature type="compositionally biased region" description="Basic and acidic residues" evidence="1">
    <location>
        <begin position="673"/>
        <end position="693"/>
    </location>
</feature>
<feature type="compositionally biased region" description="Gly residues" evidence="1">
    <location>
        <begin position="98"/>
        <end position="112"/>
    </location>
</feature>
<feature type="transmembrane region" description="Helical" evidence="2">
    <location>
        <begin position="915"/>
        <end position="939"/>
    </location>
</feature>
<evidence type="ECO:0000256" key="1">
    <source>
        <dbReference type="SAM" id="MobiDB-lite"/>
    </source>
</evidence>
<dbReference type="EMBL" id="FUWS01000011">
    <property type="protein sequence ID" value="SKA31643.1"/>
    <property type="molecule type" value="Genomic_DNA"/>
</dbReference>
<feature type="compositionally biased region" description="Basic residues" evidence="1">
    <location>
        <begin position="865"/>
        <end position="875"/>
    </location>
</feature>
<feature type="compositionally biased region" description="Basic and acidic residues" evidence="1">
    <location>
        <begin position="428"/>
        <end position="442"/>
    </location>
</feature>
<sequence>MTENGGGPYRPEDGEPESPAPKSGSWFTPSGERHRTQAQYQDPYLTGSGAEGAPGTAASEAPGGDATPRPAEEPGWYPYGSSQAEDRARGREETATGGYPGLDGYPGTGGYPSLGYGTTRPGMAEPYPEALGGPSLAGPADPAEPAAPSRPEETTSTAPLAFGEGVGNEAGGHQPQQTWEQTGERHPAPEGTPAGPDTSVDAHRSSPERPVWENTGNGPFDTAWGRDEVSTERHPRAGEDRGNDRWESDADPATATAFSGRDGDTTGELPFWRDGDVPSRWTEDGGPATPASPLDAREEGAARLPQDGGAQPGGDVAWDSYVGGSDRRGEDPLSTGLIYLDRDRVDEGPGRRGDVASGPEGFGDGGYGPADAPASPGPGDDRPLDDPLGGPHRQDGGAQPGGGVAWDSYVGGSDRRGEDPLSTGLIYLDRDRVDEGPGRRGDVASGPEGFGDGGYGPAETPASPGPGDDRPLDGPERHDDDPLSTGLIYLDGSHERETPRPDVPGRGADHGAAGAHAAQRGPSIGDAPSQQADVPFWDEPSGRRAGAGPEESDERIAGHTGTAPTAGYGDEAPASPDVPTAGYEPSSSGAPAGEPAMGSGDTWAFSRDDPRLPESVRRIGAEAQDRRRRDDPLGYADEAAGPEEGYGDAPGGYGGDSVSDPLTAIAEQQARARAWEEERDHGPRVFDGEDGTREFPALGALGGRHEDGAPSVGVPGPHGAPEMGPDTDRPGDRWAGDELGVDGRRGSDEPGYDYGRGSDEPGYDYGREDYDRAGGPDLRSDEGDDDGYGYGYDDRGEEYGRGDRGRGAVDEDRYVEDERYGQRGYDDRDEEYGRDDRGRGAVDEDRYVEDERYDDDDYGSDRAASRRAPRGRRRDKLAEEFPGFDDRPLGASPGDGYPGYDNLDTLPETEPKASAALWLGIASLIPVIGLFTAVGVFVVGPKARRDIRESRGELEGLGLVKAGTVLAVVGAVLTVVEVVLYLVL</sequence>
<feature type="compositionally biased region" description="Basic and acidic residues" evidence="1">
    <location>
        <begin position="340"/>
        <end position="354"/>
    </location>
</feature>
<name>A0A1T4STZ5_9ACTN</name>
<feature type="compositionally biased region" description="Basic and acidic residues" evidence="1">
    <location>
        <begin position="834"/>
        <end position="845"/>
    </location>
</feature>
<keyword evidence="2" id="KW-0472">Membrane</keyword>
<feature type="compositionally biased region" description="Low complexity" evidence="1">
    <location>
        <begin position="137"/>
        <end position="149"/>
    </location>
</feature>
<accession>A0A1T4STZ5</accession>
<protein>
    <recommendedName>
        <fullName evidence="5">DUF4190 domain-containing protein</fullName>
    </recommendedName>
</protein>
<dbReference type="Proteomes" id="UP000190637">
    <property type="component" value="Unassembled WGS sequence"/>
</dbReference>
<reference evidence="3 4" key="1">
    <citation type="submission" date="2017-02" db="EMBL/GenBank/DDBJ databases">
        <authorList>
            <person name="Peterson S.W."/>
        </authorList>
    </citation>
    <scope>NUCLEOTIDE SEQUENCE [LARGE SCALE GENOMIC DNA]</scope>
    <source>
        <strain evidence="3 4">DSM 45154</strain>
    </source>
</reference>
<feature type="compositionally biased region" description="Basic and acidic residues" evidence="1">
    <location>
        <begin position="271"/>
        <end position="283"/>
    </location>
</feature>
<keyword evidence="2" id="KW-0812">Transmembrane</keyword>
<feature type="compositionally biased region" description="Basic and acidic residues" evidence="1">
    <location>
        <begin position="224"/>
        <end position="248"/>
    </location>
</feature>
<evidence type="ECO:0000313" key="4">
    <source>
        <dbReference type="Proteomes" id="UP000190637"/>
    </source>
</evidence>
<feature type="compositionally biased region" description="Low complexity" evidence="1">
    <location>
        <begin position="634"/>
        <end position="643"/>
    </location>
</feature>
<dbReference type="AlphaFoldDB" id="A0A1T4STZ5"/>
<gene>
    <name evidence="3" type="ORF">SAMN02745673_04002</name>
</gene>
<feature type="compositionally biased region" description="Basic and acidic residues" evidence="1">
    <location>
        <begin position="876"/>
        <end position="888"/>
    </location>
</feature>
<feature type="compositionally biased region" description="Acidic residues" evidence="1">
    <location>
        <begin position="846"/>
        <end position="858"/>
    </location>
</feature>
<feature type="compositionally biased region" description="Basic and acidic residues" evidence="1">
    <location>
        <begin position="726"/>
        <end position="748"/>
    </location>
</feature>
<feature type="compositionally biased region" description="Basic and acidic residues" evidence="1">
    <location>
        <begin position="792"/>
        <end position="826"/>
    </location>
</feature>
<evidence type="ECO:0000256" key="2">
    <source>
        <dbReference type="SAM" id="Phobius"/>
    </source>
</evidence>
<feature type="compositionally biased region" description="Basic and acidic residues" evidence="1">
    <location>
        <begin position="467"/>
        <end position="481"/>
    </location>
</feature>
<keyword evidence="4" id="KW-1185">Reference proteome</keyword>
<evidence type="ECO:0008006" key="5">
    <source>
        <dbReference type="Google" id="ProtNLM"/>
    </source>
</evidence>
<keyword evidence="2" id="KW-1133">Transmembrane helix</keyword>